<dbReference type="CDD" id="cd17393">
    <property type="entry name" value="MFS_MosC_like"/>
    <property type="match status" value="1"/>
</dbReference>
<dbReference type="SUPFAM" id="SSF103473">
    <property type="entry name" value="MFS general substrate transporter"/>
    <property type="match status" value="1"/>
</dbReference>
<dbReference type="AlphaFoldDB" id="A0A1I4NTQ4"/>
<feature type="transmembrane region" description="Helical" evidence="6">
    <location>
        <begin position="139"/>
        <end position="165"/>
    </location>
</feature>
<keyword evidence="4 6" id="KW-1133">Transmembrane helix</keyword>
<feature type="domain" description="Major facilitator superfamily (MFS) profile" evidence="7">
    <location>
        <begin position="14"/>
        <end position="398"/>
    </location>
</feature>
<organism evidence="8 9">
    <name type="scientific">Salibacterium qingdaonense</name>
    <dbReference type="NCBI Taxonomy" id="266892"/>
    <lineage>
        <taxon>Bacteria</taxon>
        <taxon>Bacillati</taxon>
        <taxon>Bacillota</taxon>
        <taxon>Bacilli</taxon>
        <taxon>Bacillales</taxon>
        <taxon>Bacillaceae</taxon>
    </lineage>
</organism>
<dbReference type="PROSITE" id="PS50850">
    <property type="entry name" value="MFS"/>
    <property type="match status" value="1"/>
</dbReference>
<evidence type="ECO:0000256" key="2">
    <source>
        <dbReference type="ARBA" id="ARBA00022448"/>
    </source>
</evidence>
<feature type="transmembrane region" description="Helical" evidence="6">
    <location>
        <begin position="259"/>
        <end position="280"/>
    </location>
</feature>
<feature type="transmembrane region" description="Helical" evidence="6">
    <location>
        <begin position="292"/>
        <end position="310"/>
    </location>
</feature>
<feature type="transmembrane region" description="Helical" evidence="6">
    <location>
        <begin position="106"/>
        <end position="127"/>
    </location>
</feature>
<dbReference type="Pfam" id="PF07690">
    <property type="entry name" value="MFS_1"/>
    <property type="match status" value="1"/>
</dbReference>
<evidence type="ECO:0000313" key="9">
    <source>
        <dbReference type="Proteomes" id="UP000199668"/>
    </source>
</evidence>
<reference evidence="8 9" key="1">
    <citation type="submission" date="2016-10" db="EMBL/GenBank/DDBJ databases">
        <authorList>
            <person name="de Groot N.N."/>
        </authorList>
    </citation>
    <scope>NUCLEOTIDE SEQUENCE [LARGE SCALE GENOMIC DNA]</scope>
    <source>
        <strain evidence="8 9">CGMCC 1.6134</strain>
    </source>
</reference>
<evidence type="ECO:0000256" key="4">
    <source>
        <dbReference type="ARBA" id="ARBA00022989"/>
    </source>
</evidence>
<evidence type="ECO:0000313" key="8">
    <source>
        <dbReference type="EMBL" id="SFM18881.1"/>
    </source>
</evidence>
<keyword evidence="9" id="KW-1185">Reference proteome</keyword>
<dbReference type="STRING" id="266892.SAMN04488054_12046"/>
<accession>A0A1I4NTQ4</accession>
<dbReference type="EMBL" id="FOTY01000020">
    <property type="protein sequence ID" value="SFM18881.1"/>
    <property type="molecule type" value="Genomic_DNA"/>
</dbReference>
<dbReference type="InterPro" id="IPR036259">
    <property type="entry name" value="MFS_trans_sf"/>
</dbReference>
<evidence type="ECO:0000256" key="6">
    <source>
        <dbReference type="SAM" id="Phobius"/>
    </source>
</evidence>
<keyword evidence="2" id="KW-0813">Transport</keyword>
<name>A0A1I4NTQ4_9BACI</name>
<dbReference type="InterPro" id="IPR020846">
    <property type="entry name" value="MFS_dom"/>
</dbReference>
<evidence type="ECO:0000256" key="5">
    <source>
        <dbReference type="ARBA" id="ARBA00023136"/>
    </source>
</evidence>
<evidence type="ECO:0000256" key="1">
    <source>
        <dbReference type="ARBA" id="ARBA00004651"/>
    </source>
</evidence>
<keyword evidence="3 6" id="KW-0812">Transmembrane</keyword>
<feature type="transmembrane region" description="Helical" evidence="6">
    <location>
        <begin position="79"/>
        <end position="100"/>
    </location>
</feature>
<feature type="transmembrane region" description="Helical" evidence="6">
    <location>
        <begin position="52"/>
        <end position="72"/>
    </location>
</feature>
<feature type="transmembrane region" description="Helical" evidence="6">
    <location>
        <begin position="341"/>
        <end position="363"/>
    </location>
</feature>
<dbReference type="Gene3D" id="1.20.1250.20">
    <property type="entry name" value="MFS general substrate transporter like domains"/>
    <property type="match status" value="2"/>
</dbReference>
<dbReference type="OrthoDB" id="9809599at2"/>
<dbReference type="PANTHER" id="PTHR23514:SF13">
    <property type="entry name" value="INNER MEMBRANE PROTEIN YBJJ"/>
    <property type="match status" value="1"/>
</dbReference>
<evidence type="ECO:0000259" key="7">
    <source>
        <dbReference type="PROSITE" id="PS50850"/>
    </source>
</evidence>
<feature type="transmembrane region" description="Helical" evidence="6">
    <location>
        <begin position="171"/>
        <end position="191"/>
    </location>
</feature>
<dbReference type="Proteomes" id="UP000199668">
    <property type="component" value="Unassembled WGS sequence"/>
</dbReference>
<protein>
    <submittedName>
        <fullName evidence="8">Fucose permease</fullName>
    </submittedName>
</protein>
<dbReference type="GO" id="GO:0005886">
    <property type="term" value="C:plasma membrane"/>
    <property type="evidence" value="ECO:0007669"/>
    <property type="project" value="UniProtKB-SubCell"/>
</dbReference>
<feature type="transmembrane region" description="Helical" evidence="6">
    <location>
        <begin position="222"/>
        <end position="239"/>
    </location>
</feature>
<dbReference type="GO" id="GO:0022857">
    <property type="term" value="F:transmembrane transporter activity"/>
    <property type="evidence" value="ECO:0007669"/>
    <property type="project" value="InterPro"/>
</dbReference>
<dbReference type="RefSeq" id="WP_090927577.1">
    <property type="nucleotide sequence ID" value="NZ_FOTY01000020.1"/>
</dbReference>
<dbReference type="InterPro" id="IPR051788">
    <property type="entry name" value="MFS_Transporter"/>
</dbReference>
<comment type="subcellular location">
    <subcellularLocation>
        <location evidence="1">Cell membrane</location>
        <topology evidence="1">Multi-pass membrane protein</topology>
    </subcellularLocation>
</comment>
<keyword evidence="5 6" id="KW-0472">Membrane</keyword>
<evidence type="ECO:0000256" key="3">
    <source>
        <dbReference type="ARBA" id="ARBA00022692"/>
    </source>
</evidence>
<gene>
    <name evidence="8" type="ORF">SAMN04488054_12046</name>
</gene>
<dbReference type="InterPro" id="IPR011701">
    <property type="entry name" value="MFS"/>
</dbReference>
<dbReference type="PANTHER" id="PTHR23514">
    <property type="entry name" value="BYPASS OF STOP CODON PROTEIN 6"/>
    <property type="match status" value="1"/>
</dbReference>
<sequence>MSNSNATTKQLIWSRNALFIIFTLPGIAMASWVARTPEVRDTLEASTAEMGWIIFGLAFGSMAGLLCASRAVARAGARFVTVLSILCVTAGTAAVGTGTYVSVSLLVFLGLMMFGLGIGFLEVAINLEGAVLERALHKTLLPALHASFSGGTLAGAGGSALMMALDISVTVHLLIISVVMALILLFSYRFLPHGTGKEDLPRKKTETDPSVSAWTVWKEPRTLLIGLVVFGMAFAEGSANDWLPLAMVDGFHVQPITGSAMFTLFLTAMFLGRTAGGFFLDRFGRVPVLRTASGLAFSGLALVIFSGYLPVASVGVFLWGLGTSLGFPVGISAAGDESEGAVTRVSIVSIIGYSAFLAGPPILGLFGEILGLLHAFVFVLIGIFLAGLASSSVKKPAG</sequence>
<feature type="transmembrane region" description="Helical" evidence="6">
    <location>
        <begin position="369"/>
        <end position="389"/>
    </location>
</feature>
<feature type="transmembrane region" description="Helical" evidence="6">
    <location>
        <begin position="316"/>
        <end position="334"/>
    </location>
</feature>
<proteinExistence type="predicted"/>
<feature type="transmembrane region" description="Helical" evidence="6">
    <location>
        <begin position="12"/>
        <end position="32"/>
    </location>
</feature>